<evidence type="ECO:0000313" key="10">
    <source>
        <dbReference type="Proteomes" id="UP000291116"/>
    </source>
</evidence>
<comment type="similarity">
    <text evidence="1">Belongs to the four-carbon acid sugar kinase family.</text>
</comment>
<evidence type="ECO:0000259" key="7">
    <source>
        <dbReference type="Pfam" id="PF07005"/>
    </source>
</evidence>
<dbReference type="SUPFAM" id="SSF142764">
    <property type="entry name" value="YgbK-like"/>
    <property type="match status" value="1"/>
</dbReference>
<dbReference type="Proteomes" id="UP000291116">
    <property type="component" value="Unassembled WGS sequence"/>
</dbReference>
<evidence type="ECO:0000256" key="6">
    <source>
        <dbReference type="ARBA" id="ARBA00023277"/>
    </source>
</evidence>
<dbReference type="GO" id="GO:0016301">
    <property type="term" value="F:kinase activity"/>
    <property type="evidence" value="ECO:0007669"/>
    <property type="project" value="UniProtKB-KW"/>
</dbReference>
<organism evidence="9 10">
    <name type="scientific">Pseudo-nitzschia multistriata</name>
    <dbReference type="NCBI Taxonomy" id="183589"/>
    <lineage>
        <taxon>Eukaryota</taxon>
        <taxon>Sar</taxon>
        <taxon>Stramenopiles</taxon>
        <taxon>Ochrophyta</taxon>
        <taxon>Bacillariophyta</taxon>
        <taxon>Bacillariophyceae</taxon>
        <taxon>Bacillariophycidae</taxon>
        <taxon>Bacillariales</taxon>
        <taxon>Bacillariaceae</taxon>
        <taxon>Pseudo-nitzschia</taxon>
    </lineage>
</organism>
<dbReference type="Gene3D" id="3.40.50.10840">
    <property type="entry name" value="Putative sugar-binding, N-terminal domain"/>
    <property type="match status" value="1"/>
</dbReference>
<feature type="domain" description="Four-carbon acid sugar kinase N-terminal" evidence="7">
    <location>
        <begin position="9"/>
        <end position="258"/>
    </location>
</feature>
<keyword evidence="2" id="KW-0808">Transferase</keyword>
<dbReference type="OrthoDB" id="48988at2759"/>
<dbReference type="EMBL" id="CAACVS010000029">
    <property type="protein sequence ID" value="VEU34450.1"/>
    <property type="molecule type" value="Genomic_DNA"/>
</dbReference>
<keyword evidence="10" id="KW-1185">Reference proteome</keyword>
<accession>A0A448YXI4</accession>
<feature type="unsure residue" description="D or N" evidence="9">
    <location>
        <position position="303"/>
    </location>
</feature>
<sequence length="457" mass="50236">MASNSTTKIIVLDDDPTGSQTVHSCLLLTKWDVETLVIALTDTSSSLFFVLTNTRGMSPVRAADVTREVCQNLKCALSTLENANTTINPILVSRSDSTLRGHYPVETNIIGEELGPFDAHFLIPAFFEGGRITRDGTHYLVSGESNDELIPCHETEFAKDSVFGYTTAYLPDYVAEKTKGTIPSDRVEHFKLNEVRGDCSDRLFCLKENTCCVVDCEEQSDLDNFAKQLKDVIARSARDSDHPRKFLFRSGASILTSLAMLPPQPIPAEDMGRYVNNGCPGAIIVGSHVKKTSLQLNELLKEDSVEGLEIEVERIRNQEQKAMLSETVARIEQLHAAGTTPVIYTSRTELTDFDTDQKRLQFGETVSAFLMDVVQTLPPSLGFLISKGGITSNDVLSKGLALKTSRVLGQILPGCSVVKCPPDHLRYPNMPVVIFPGNVGNEFGLVTTFRRLSSPTQ</sequence>
<evidence type="ECO:0000259" key="8">
    <source>
        <dbReference type="Pfam" id="PF17042"/>
    </source>
</evidence>
<evidence type="ECO:0008006" key="11">
    <source>
        <dbReference type="Google" id="ProtNLM"/>
    </source>
</evidence>
<protein>
    <recommendedName>
        <fullName evidence="11">Four-carbon acid sugar kinase nucleotide binding domain-containing protein</fullName>
    </recommendedName>
</protein>
<evidence type="ECO:0000256" key="4">
    <source>
        <dbReference type="ARBA" id="ARBA00022777"/>
    </source>
</evidence>
<dbReference type="Pfam" id="PF07005">
    <property type="entry name" value="SBD_N"/>
    <property type="match status" value="1"/>
</dbReference>
<dbReference type="InterPro" id="IPR042213">
    <property type="entry name" value="NBD_C_sf"/>
</dbReference>
<evidence type="ECO:0000256" key="2">
    <source>
        <dbReference type="ARBA" id="ARBA00022679"/>
    </source>
</evidence>
<keyword evidence="5" id="KW-0067">ATP-binding</keyword>
<dbReference type="InterPro" id="IPR031475">
    <property type="entry name" value="NBD_C"/>
</dbReference>
<evidence type="ECO:0000256" key="1">
    <source>
        <dbReference type="ARBA" id="ARBA00005715"/>
    </source>
</evidence>
<dbReference type="InterPro" id="IPR010737">
    <property type="entry name" value="4-carb_acid_sugar_kinase_N"/>
</dbReference>
<keyword evidence="6" id="KW-0119">Carbohydrate metabolism</keyword>
<evidence type="ECO:0000256" key="5">
    <source>
        <dbReference type="ARBA" id="ARBA00022840"/>
    </source>
</evidence>
<keyword evidence="3" id="KW-0547">Nucleotide-binding</keyword>
<feature type="domain" description="Four-carbon acid sugar kinase nucleotide binding" evidence="8">
    <location>
        <begin position="282"/>
        <end position="442"/>
    </location>
</feature>
<dbReference type="GO" id="GO:0005524">
    <property type="term" value="F:ATP binding"/>
    <property type="evidence" value="ECO:0007669"/>
    <property type="project" value="UniProtKB-KW"/>
</dbReference>
<dbReference type="Gene3D" id="3.40.980.20">
    <property type="entry name" value="Four-carbon acid sugar kinase, nucleotide binding domain"/>
    <property type="match status" value="1"/>
</dbReference>
<reference evidence="9 10" key="1">
    <citation type="submission" date="2019-01" db="EMBL/GenBank/DDBJ databases">
        <authorList>
            <person name="Ferrante I. M."/>
        </authorList>
    </citation>
    <scope>NUCLEOTIDE SEQUENCE [LARGE SCALE GENOMIC DNA]</scope>
    <source>
        <strain evidence="9 10">B856</strain>
    </source>
</reference>
<evidence type="ECO:0000256" key="3">
    <source>
        <dbReference type="ARBA" id="ARBA00022741"/>
    </source>
</evidence>
<keyword evidence="4" id="KW-0418">Kinase</keyword>
<name>A0A448YXI4_9STRA</name>
<proteinExistence type="inferred from homology"/>
<gene>
    <name evidence="9" type="ORF">PSNMU_V1.4_AUG-EV-PASAV3_0011600</name>
</gene>
<dbReference type="AlphaFoldDB" id="A0A448YXI4"/>
<dbReference type="Pfam" id="PF17042">
    <property type="entry name" value="NBD_C"/>
    <property type="match status" value="1"/>
</dbReference>
<evidence type="ECO:0000313" key="9">
    <source>
        <dbReference type="EMBL" id="VEU34450.1"/>
    </source>
</evidence>
<dbReference type="InterPro" id="IPR037051">
    <property type="entry name" value="4-carb_acid_sugar_kinase_N_sf"/>
</dbReference>